<dbReference type="AlphaFoldDB" id="A0A1I9G3R6"/>
<sequence length="139" mass="16037">MYCRREKLNFECLFVVIMLHLLIVIQARDCNIRNYLDVNYFHASNDSSSIVGVTSACTVFIVPDSLIPNSNFLEELKLIDSDRRKVCYDVNVHILQSRQLIVLFLRQAHFAVAANYSTVIQMMSANFYSFTNIKKHAPI</sequence>
<organism evidence="2">
    <name type="scientific">Brugia malayi</name>
    <name type="common">Filarial nematode worm</name>
    <dbReference type="NCBI Taxonomy" id="6279"/>
    <lineage>
        <taxon>Eukaryota</taxon>
        <taxon>Metazoa</taxon>
        <taxon>Ecdysozoa</taxon>
        <taxon>Nematoda</taxon>
        <taxon>Chromadorea</taxon>
        <taxon>Rhabditida</taxon>
        <taxon>Spirurina</taxon>
        <taxon>Spiruromorpha</taxon>
        <taxon>Filarioidea</taxon>
        <taxon>Onchocercidae</taxon>
        <taxon>Brugia</taxon>
    </lineage>
</organism>
<evidence type="ECO:0000313" key="2">
    <source>
        <dbReference type="EMBL" id="CDP98742.1"/>
    </source>
</evidence>
<reference evidence="2" key="1">
    <citation type="journal article" date="2007" name="Science">
        <title>Draft genome of the filarial nematode parasite Brugia malayi.</title>
        <authorList>
            <person name="Ghedin E."/>
            <person name="Wang S."/>
            <person name="Spiro D."/>
            <person name="Caler E."/>
            <person name="Zhao Q."/>
            <person name="Crabtree J."/>
            <person name="Allen J.E."/>
            <person name="Delcher A.L."/>
            <person name="Guiliano D.B."/>
            <person name="Miranda-Saavedra D."/>
            <person name="Angiuoli S.V."/>
            <person name="Creasy T."/>
            <person name="Amedeo P."/>
            <person name="Haas B."/>
            <person name="El-Sayed N.M."/>
            <person name="Wortman J.R."/>
            <person name="Feldblyum T."/>
            <person name="Tallon L."/>
            <person name="Schatz M."/>
            <person name="Shumway M."/>
            <person name="Koo H."/>
            <person name="Salzberg S.L."/>
            <person name="Schobel S."/>
            <person name="Pertea M."/>
            <person name="Pop M."/>
            <person name="White O."/>
            <person name="Barton G.J."/>
            <person name="Carlow C.K."/>
            <person name="Crawford M.J."/>
            <person name="Daub J."/>
            <person name="Dimmic M.W."/>
            <person name="Estes C.F."/>
            <person name="Foster J.M."/>
            <person name="Ganatra M."/>
            <person name="Gregory W.F."/>
            <person name="Johnson N.M."/>
            <person name="Jin J."/>
            <person name="Komuniecki R."/>
            <person name="Korf I."/>
            <person name="Kumar S."/>
            <person name="Laney S."/>
            <person name="Li B.W."/>
            <person name="Li W."/>
            <person name="Lindblom T.H."/>
            <person name="Lustigman S."/>
            <person name="Ma D."/>
            <person name="Maina C.V."/>
            <person name="Martin D.M."/>
            <person name="McCarter J.P."/>
            <person name="McReynolds L."/>
            <person name="Mitreva M."/>
            <person name="Nutman T.B."/>
            <person name="Parkinson J."/>
            <person name="Peregrin-Alvarez J.M."/>
            <person name="Poole C."/>
            <person name="Ren Q."/>
            <person name="Saunders L."/>
            <person name="Sluder A.E."/>
            <person name="Smith K."/>
            <person name="Stanke M."/>
            <person name="Unnasch T.R."/>
            <person name="Ware J."/>
            <person name="Wei A.D."/>
            <person name="Weil G."/>
            <person name="Williams D.J."/>
            <person name="Zhang Y."/>
            <person name="Williams S.A."/>
            <person name="Fraser-Liggett C."/>
            <person name="Slatko B."/>
            <person name="Blaxter M.L."/>
            <person name="Scott A.L."/>
        </authorList>
    </citation>
    <scope>NUCLEOTIDE SEQUENCE</scope>
    <source>
        <strain evidence="2">FR3</strain>
    </source>
</reference>
<evidence type="ECO:0000256" key="1">
    <source>
        <dbReference type="SAM" id="SignalP"/>
    </source>
</evidence>
<name>A0A1I9G3R6_BRUMA</name>
<accession>A0A1I9G3R6</accession>
<gene>
    <name evidence="2" type="primary">Bm10569</name>
    <name evidence="2" type="ORF">BM_Bm10569</name>
</gene>
<keyword evidence="1" id="KW-0732">Signal</keyword>
<proteinExistence type="predicted"/>
<protein>
    <submittedName>
        <fullName evidence="2">Bm10569, isoform c</fullName>
    </submittedName>
</protein>
<feature type="signal peptide" evidence="1">
    <location>
        <begin position="1"/>
        <end position="27"/>
    </location>
</feature>
<feature type="chain" id="PRO_5009328320" evidence="1">
    <location>
        <begin position="28"/>
        <end position="139"/>
    </location>
</feature>
<reference evidence="2" key="2">
    <citation type="submission" date="2012-12" db="EMBL/GenBank/DDBJ databases">
        <authorList>
            <consortium name="WormBase Consortium"/>
            <person name="Ghedin E."/>
            <person name="Paulini M."/>
        </authorList>
    </citation>
    <scope>NUCLEOTIDE SEQUENCE</scope>
    <source>
        <strain evidence="2">FR3</strain>
    </source>
</reference>
<dbReference type="EMBL" id="LN856998">
    <property type="protein sequence ID" value="CDP98742.1"/>
    <property type="molecule type" value="Genomic_DNA"/>
</dbReference>